<dbReference type="EMBL" id="CP159485">
    <property type="protein sequence ID" value="XCI29908.1"/>
    <property type="molecule type" value="Genomic_DNA"/>
</dbReference>
<protein>
    <submittedName>
        <fullName evidence="1">Uncharacterized protein</fullName>
    </submittedName>
</protein>
<sequence>MGAGLQCCILFVVGCGTPTDIEAEKVDPVALETTTTDSEYLNDNVVLTKQVPIELEDYKVSIAGYQFDLDSGSPVKDTTIVGAGLINESFDEGFSRGGKLDCIAIKLKLLKEMLTFQFI</sequence>
<dbReference type="AlphaFoldDB" id="A0AAU8HWZ3"/>
<evidence type="ECO:0000313" key="1">
    <source>
        <dbReference type="EMBL" id="XCI29908.1"/>
    </source>
</evidence>
<proteinExistence type="predicted"/>
<reference evidence="1" key="2">
    <citation type="submission" date="2024-06" db="EMBL/GenBank/DDBJ databases">
        <authorList>
            <person name="Petrova K.O."/>
            <person name="Toshchakov S.V."/>
            <person name="Boltjanskaja Y.V."/>
            <person name="Kevbrin V.V."/>
        </authorList>
    </citation>
    <scope>NUCLEOTIDE SEQUENCE</scope>
    <source>
        <strain evidence="1">Z-710</strain>
    </source>
</reference>
<dbReference type="RefSeq" id="WP_353894455.1">
    <property type="nucleotide sequence ID" value="NZ_CP159485.1"/>
</dbReference>
<accession>A0AAU8HWZ3</accession>
<gene>
    <name evidence="1" type="ORF">PRVXH_001260</name>
</gene>
<organism evidence="1">
    <name type="scientific">Proteinivorax hydrogeniformans</name>
    <dbReference type="NCBI Taxonomy" id="1826727"/>
    <lineage>
        <taxon>Bacteria</taxon>
        <taxon>Bacillati</taxon>
        <taxon>Bacillota</taxon>
        <taxon>Clostridia</taxon>
        <taxon>Eubacteriales</taxon>
        <taxon>Proteinivoracaceae</taxon>
        <taxon>Proteinivorax</taxon>
    </lineage>
</organism>
<reference evidence="1" key="1">
    <citation type="journal article" date="2018" name="Antonie Van Leeuwenhoek">
        <title>Proteinivorax hydrogeniformans sp. nov., an anaerobic, haloalkaliphilic bacterium fermenting proteinaceous compounds with high hydrogen production.</title>
        <authorList>
            <person name="Boltyanskaya Y."/>
            <person name="Detkova E."/>
            <person name="Pimenov N."/>
            <person name="Kevbrin V."/>
        </authorList>
    </citation>
    <scope>NUCLEOTIDE SEQUENCE</scope>
    <source>
        <strain evidence="1">Z-710</strain>
    </source>
</reference>
<name>A0AAU8HWZ3_9FIRM</name>